<evidence type="ECO:0000256" key="12">
    <source>
        <dbReference type="SAM" id="Phobius"/>
    </source>
</evidence>
<feature type="transmembrane region" description="Helical" evidence="12">
    <location>
        <begin position="439"/>
        <end position="466"/>
    </location>
</feature>
<evidence type="ECO:0000256" key="2">
    <source>
        <dbReference type="ARBA" id="ARBA00006897"/>
    </source>
</evidence>
<dbReference type="Proteomes" id="UP000789739">
    <property type="component" value="Unassembled WGS sequence"/>
</dbReference>
<accession>A0A9N8VH49</accession>
<evidence type="ECO:0000256" key="11">
    <source>
        <dbReference type="SAM" id="MobiDB-lite"/>
    </source>
</evidence>
<protein>
    <recommendedName>
        <fullName evidence="10">intramembrane prenyl-peptidase Rce1</fullName>
        <ecNumber evidence="10">3.4.26.1</ecNumber>
    </recommendedName>
</protein>
<evidence type="ECO:0000256" key="10">
    <source>
        <dbReference type="ARBA" id="ARBA00049729"/>
    </source>
</evidence>
<keyword evidence="7 12" id="KW-1133">Transmembrane helix</keyword>
<sequence length="648" mass="74798">MPVPLNEDVICHIFYKLAYDFRALYPVLLLNRYWNRELTPILYENPFYFLRKFRDPRRSTALIETYLCCLSKQRQQYYFDYGILEKMKDSLHPYGTYLVSLRKMDFDKVLRSSSPIRHTRNPSLPIVQNMLPIIQDLTDDLSSLFGKSPRFRSYHMSCSYVPSGKDMQDLILAPSLTSLFIDLSGSSQGLSMSHAHEGFKNLAEVISQARNIEILHIKFYSPSWVQFLKSFLGPKKTLQKLSINGNVGDVNRRFIRTIQGYKKLNVIRLHGYKSIDLEEMVPDLMLIRIRIQPRSYMKAFRYLITASLAFGKIRKHVPKLHLHYYHVLRKIDDNRIFDQMHQSDFGAQDEFTSGKPSNKSRFTTTKPDTRIGGGGNDLLTKNHPKVILQRMKTVGLTCVLSFFGVWALISGYDGFTDKSFYLQLETTARLVGLTLHFDILQLIGLIVYPLTLTCILFAGPLFILWLNKGLPFQSNFSWRSDVYDRFVSLIGFRNYIYAPTSEEFVFRCCMIPLLHYAGYTSVQIIFLSPLLFGIAHVHNAWDYYVAYGRDAKSLKLGILTSLFQFSFTSVFGWYASFLFLRTGSLIAPAVVHSFCNIMGFPSLDVSRHSTGLKFATYLAYILGIYGFYYNLFPFTSPSLFGGSMYWNV</sequence>
<feature type="transmembrane region" description="Helical" evidence="12">
    <location>
        <begin position="615"/>
        <end position="632"/>
    </location>
</feature>
<evidence type="ECO:0000256" key="9">
    <source>
        <dbReference type="ARBA" id="ARBA00047280"/>
    </source>
</evidence>
<evidence type="ECO:0000256" key="6">
    <source>
        <dbReference type="ARBA" id="ARBA00022824"/>
    </source>
</evidence>
<keyword evidence="6" id="KW-0256">Endoplasmic reticulum</keyword>
<keyword evidence="5" id="KW-0378">Hydrolase</keyword>
<evidence type="ECO:0000256" key="7">
    <source>
        <dbReference type="ARBA" id="ARBA00022989"/>
    </source>
</evidence>
<dbReference type="AlphaFoldDB" id="A0A9N8VH49"/>
<keyword evidence="4 12" id="KW-0812">Transmembrane</keyword>
<comment type="subcellular location">
    <subcellularLocation>
        <location evidence="1">Endoplasmic reticulum membrane</location>
        <topology evidence="1">Multi-pass membrane protein</topology>
    </subcellularLocation>
</comment>
<feature type="compositionally biased region" description="Polar residues" evidence="11">
    <location>
        <begin position="350"/>
        <end position="366"/>
    </location>
</feature>
<comment type="similarity">
    <text evidence="2">Belongs to the peptidase U48 family.</text>
</comment>
<evidence type="ECO:0000256" key="3">
    <source>
        <dbReference type="ARBA" id="ARBA00022670"/>
    </source>
</evidence>
<dbReference type="EC" id="3.4.26.1" evidence="10"/>
<dbReference type="PANTHER" id="PTHR13046">
    <property type="entry name" value="PROTEASE U48 CAAX PRENYL PROTEASE RCE1"/>
    <property type="match status" value="1"/>
</dbReference>
<dbReference type="Pfam" id="PF02517">
    <property type="entry name" value="Rce1-like"/>
    <property type="match status" value="1"/>
</dbReference>
<evidence type="ECO:0000256" key="1">
    <source>
        <dbReference type="ARBA" id="ARBA00004477"/>
    </source>
</evidence>
<dbReference type="GO" id="GO:0005789">
    <property type="term" value="C:endoplasmic reticulum membrane"/>
    <property type="evidence" value="ECO:0007669"/>
    <property type="project" value="UniProtKB-SubCell"/>
</dbReference>
<feature type="region of interest" description="Disordered" evidence="11">
    <location>
        <begin position="347"/>
        <end position="374"/>
    </location>
</feature>
<evidence type="ECO:0000313" key="14">
    <source>
        <dbReference type="EMBL" id="CAG8452909.1"/>
    </source>
</evidence>
<evidence type="ECO:0000313" key="15">
    <source>
        <dbReference type="Proteomes" id="UP000789739"/>
    </source>
</evidence>
<dbReference type="OrthoDB" id="271604at2759"/>
<evidence type="ECO:0000259" key="13">
    <source>
        <dbReference type="Pfam" id="PF02517"/>
    </source>
</evidence>
<feature type="domain" description="CAAX prenyl protease 2/Lysostaphin resistance protein A-like" evidence="13">
    <location>
        <begin position="489"/>
        <end position="598"/>
    </location>
</feature>
<dbReference type="GO" id="GO:0071586">
    <property type="term" value="P:CAAX-box protein processing"/>
    <property type="evidence" value="ECO:0007669"/>
    <property type="project" value="InterPro"/>
</dbReference>
<evidence type="ECO:0000256" key="4">
    <source>
        <dbReference type="ARBA" id="ARBA00022692"/>
    </source>
</evidence>
<gene>
    <name evidence="14" type="ORF">PBRASI_LOCUS141</name>
</gene>
<organism evidence="14 15">
    <name type="scientific">Paraglomus brasilianum</name>
    <dbReference type="NCBI Taxonomy" id="144538"/>
    <lineage>
        <taxon>Eukaryota</taxon>
        <taxon>Fungi</taxon>
        <taxon>Fungi incertae sedis</taxon>
        <taxon>Mucoromycota</taxon>
        <taxon>Glomeromycotina</taxon>
        <taxon>Glomeromycetes</taxon>
        <taxon>Paraglomerales</taxon>
        <taxon>Paraglomeraceae</taxon>
        <taxon>Paraglomus</taxon>
    </lineage>
</organism>
<keyword evidence="8 12" id="KW-0472">Membrane</keyword>
<dbReference type="InterPro" id="IPR003675">
    <property type="entry name" value="Rce1/LyrA-like_dom"/>
</dbReference>
<comment type="caution">
    <text evidence="14">The sequence shown here is derived from an EMBL/GenBank/DDBJ whole genome shotgun (WGS) entry which is preliminary data.</text>
</comment>
<evidence type="ECO:0000256" key="8">
    <source>
        <dbReference type="ARBA" id="ARBA00023136"/>
    </source>
</evidence>
<evidence type="ECO:0000256" key="5">
    <source>
        <dbReference type="ARBA" id="ARBA00022801"/>
    </source>
</evidence>
<dbReference type="InterPro" id="IPR039731">
    <property type="entry name" value="Rce1"/>
</dbReference>
<dbReference type="EMBL" id="CAJVPI010000006">
    <property type="protein sequence ID" value="CAG8452909.1"/>
    <property type="molecule type" value="Genomic_DNA"/>
</dbReference>
<dbReference type="PANTHER" id="PTHR13046:SF0">
    <property type="entry name" value="CAAX PRENYL PROTEASE 2"/>
    <property type="match status" value="1"/>
</dbReference>
<feature type="transmembrane region" description="Helical" evidence="12">
    <location>
        <begin position="556"/>
        <end position="579"/>
    </location>
</feature>
<proteinExistence type="inferred from homology"/>
<name>A0A9N8VH49_9GLOM</name>
<keyword evidence="15" id="KW-1185">Reference proteome</keyword>
<keyword evidence="3" id="KW-0645">Protease</keyword>
<dbReference type="GO" id="GO:0004222">
    <property type="term" value="F:metalloendopeptidase activity"/>
    <property type="evidence" value="ECO:0007669"/>
    <property type="project" value="InterPro"/>
</dbReference>
<comment type="catalytic activity">
    <reaction evidence="9">
        <text>Hydrolyzes the peptide bond -P2-(S-farnesyl or geranylgeranyl)C-P1'-P2'-P3'-COOH where P1' and P2' are amino acids with aliphatic sidechains and P3' is any C-terminal residue.</text>
        <dbReference type="EC" id="3.4.26.1"/>
    </reaction>
</comment>
<reference evidence="14" key="1">
    <citation type="submission" date="2021-06" db="EMBL/GenBank/DDBJ databases">
        <authorList>
            <person name="Kallberg Y."/>
            <person name="Tangrot J."/>
            <person name="Rosling A."/>
        </authorList>
    </citation>
    <scope>NUCLEOTIDE SEQUENCE</scope>
    <source>
        <strain evidence="14">BR232B</strain>
    </source>
</reference>